<dbReference type="SUPFAM" id="SSF54373">
    <property type="entry name" value="FAD-linked reductases, C-terminal domain"/>
    <property type="match status" value="1"/>
</dbReference>
<dbReference type="PANTHER" id="PTHR13847:SF280">
    <property type="entry name" value="D-AMINO ACID DEHYDROGENASE"/>
    <property type="match status" value="1"/>
</dbReference>
<gene>
    <name evidence="4" type="ORF">PZ740_02090</name>
</gene>
<dbReference type="GO" id="GO:0055130">
    <property type="term" value="P:D-alanine catabolic process"/>
    <property type="evidence" value="ECO:0007669"/>
    <property type="project" value="TreeGrafter"/>
</dbReference>
<evidence type="ECO:0000256" key="1">
    <source>
        <dbReference type="ARBA" id="ARBA00009410"/>
    </source>
</evidence>
<accession>A0AAP3UZG9</accession>
<name>A0AAP3UZG9_9PROT</name>
<dbReference type="GO" id="GO:0008718">
    <property type="term" value="F:D-amino-acid dehydrogenase activity"/>
    <property type="evidence" value="ECO:0007669"/>
    <property type="project" value="TreeGrafter"/>
</dbReference>
<dbReference type="Proteomes" id="UP001301140">
    <property type="component" value="Unassembled WGS sequence"/>
</dbReference>
<comment type="caution">
    <text evidence="4">The sequence shown here is derived from an EMBL/GenBank/DDBJ whole genome shotgun (WGS) entry which is preliminary data.</text>
</comment>
<reference evidence="4 5" key="1">
    <citation type="submission" date="2023-03" db="EMBL/GenBank/DDBJ databases">
        <title>YIM 152171 draft genome.</title>
        <authorList>
            <person name="Yang Z."/>
        </authorList>
    </citation>
    <scope>NUCLEOTIDE SEQUENCE [LARGE SCALE GENOMIC DNA]</scope>
    <source>
        <strain evidence="4 5">YIM 152171</strain>
    </source>
</reference>
<dbReference type="EMBL" id="JARGEQ010000013">
    <property type="protein sequence ID" value="MDF1585173.1"/>
    <property type="molecule type" value="Genomic_DNA"/>
</dbReference>
<dbReference type="PANTHER" id="PTHR13847">
    <property type="entry name" value="SARCOSINE DEHYDROGENASE-RELATED"/>
    <property type="match status" value="1"/>
</dbReference>
<dbReference type="Gene3D" id="3.50.50.60">
    <property type="entry name" value="FAD/NAD(P)-binding domain"/>
    <property type="match status" value="2"/>
</dbReference>
<feature type="domain" description="FAD dependent oxidoreductase" evidence="3">
    <location>
        <begin position="2"/>
        <end position="401"/>
    </location>
</feature>
<keyword evidence="5" id="KW-1185">Reference proteome</keyword>
<dbReference type="GO" id="GO:0005737">
    <property type="term" value="C:cytoplasm"/>
    <property type="evidence" value="ECO:0007669"/>
    <property type="project" value="TreeGrafter"/>
</dbReference>
<dbReference type="AlphaFoldDB" id="A0AAP3UZG9"/>
<dbReference type="InterPro" id="IPR006076">
    <property type="entry name" value="FAD-dep_OxRdtase"/>
</dbReference>
<dbReference type="EC" id="1.4.99.-" evidence="4"/>
<dbReference type="RefSeq" id="WP_327787585.1">
    <property type="nucleotide sequence ID" value="NZ_JARGEQ010000013.1"/>
</dbReference>
<dbReference type="Gene3D" id="3.30.9.10">
    <property type="entry name" value="D-Amino Acid Oxidase, subunit A, domain 2"/>
    <property type="match status" value="1"/>
</dbReference>
<dbReference type="InterPro" id="IPR036188">
    <property type="entry name" value="FAD/NAD-bd_sf"/>
</dbReference>
<proteinExistence type="inferred from homology"/>
<evidence type="ECO:0000259" key="3">
    <source>
        <dbReference type="Pfam" id="PF01266"/>
    </source>
</evidence>
<dbReference type="Pfam" id="PF01266">
    <property type="entry name" value="DAO"/>
    <property type="match status" value="1"/>
</dbReference>
<sequence>MKVVVLGAGVIGVATAYWLQRQGHEVEVIERQPAAALETSFANGGIIHVGEAGPFSKPGAPTSILRWLGQEDAPMLLRYGAVPKMWRWGVEFLRNCTQARHLANRSSNLGLALESLAALREIRAQTGIAYDESVQGSILICHDAKALEEAGRYFLPMAEEGLAVEVVDGERARTIEPALAGAAVPVEGGIFFPEDEAGDCHKFTRGLAAWCAAQGVRFRYGATIERLELEAGTVRGVATDQGRIAADAVVVCMGSYSAPFLRPYGIRLPIYPVKGVTVTMPRDAWPEAPRTTILNDGYFFAVTPLGDRLRLAGSAEVAGWDTTPSPARCKAIFERACSVFPALRACYDPATAQHWAGLRPVMPHGRPAIGASRLGGLFLNTGHGHLGWTLACGSGKVLARRLTEGRAEAAGA</sequence>
<dbReference type="GO" id="GO:0005886">
    <property type="term" value="C:plasma membrane"/>
    <property type="evidence" value="ECO:0007669"/>
    <property type="project" value="TreeGrafter"/>
</dbReference>
<evidence type="ECO:0000313" key="5">
    <source>
        <dbReference type="Proteomes" id="UP001301140"/>
    </source>
</evidence>
<keyword evidence="2 4" id="KW-0560">Oxidoreductase</keyword>
<evidence type="ECO:0000313" key="4">
    <source>
        <dbReference type="EMBL" id="MDF1585173.1"/>
    </source>
</evidence>
<organism evidence="4 5">
    <name type="scientific">Marinimicrococcus flavescens</name>
    <dbReference type="NCBI Taxonomy" id="3031815"/>
    <lineage>
        <taxon>Bacteria</taxon>
        <taxon>Pseudomonadati</taxon>
        <taxon>Pseudomonadota</taxon>
        <taxon>Alphaproteobacteria</taxon>
        <taxon>Geminicoccales</taxon>
        <taxon>Geminicoccaceae</taxon>
        <taxon>Marinimicrococcus</taxon>
    </lineage>
</organism>
<protein>
    <submittedName>
        <fullName evidence="4">D-amino acid dehydrogenase</fullName>
        <ecNumber evidence="4">1.4.99.-</ecNumber>
    </submittedName>
</protein>
<comment type="similarity">
    <text evidence="1">Belongs to the DadA oxidoreductase family.</text>
</comment>
<dbReference type="NCBIfam" id="NF001933">
    <property type="entry name" value="PRK00711.1"/>
    <property type="match status" value="1"/>
</dbReference>
<dbReference type="SUPFAM" id="SSF51905">
    <property type="entry name" value="FAD/NAD(P)-binding domain"/>
    <property type="match status" value="1"/>
</dbReference>
<evidence type="ECO:0000256" key="2">
    <source>
        <dbReference type="ARBA" id="ARBA00023002"/>
    </source>
</evidence>